<feature type="compositionally biased region" description="Basic and acidic residues" evidence="1">
    <location>
        <begin position="243"/>
        <end position="253"/>
    </location>
</feature>
<feature type="compositionally biased region" description="Basic residues" evidence="1">
    <location>
        <begin position="228"/>
        <end position="240"/>
    </location>
</feature>
<feature type="region of interest" description="Disordered" evidence="1">
    <location>
        <begin position="223"/>
        <end position="258"/>
    </location>
</feature>
<accession>A0AAN9TBQ4</accession>
<evidence type="ECO:0000313" key="3">
    <source>
        <dbReference type="Proteomes" id="UP001367676"/>
    </source>
</evidence>
<dbReference type="EMBL" id="JBBCAQ010000033">
    <property type="protein sequence ID" value="KAK7582426.1"/>
    <property type="molecule type" value="Genomic_DNA"/>
</dbReference>
<dbReference type="Proteomes" id="UP001367676">
    <property type="component" value="Unassembled WGS sequence"/>
</dbReference>
<protein>
    <submittedName>
        <fullName evidence="2">Uncharacterized protein</fullName>
    </submittedName>
</protein>
<sequence length="272" mass="30273">MDFEKENCTIEELRCGKSVKIPQRTRVKRQRLTTSDQSTDNIANSQNFFQSFAPLFGNSAPIGHSRPLLYPEHSFKPSYKAANYRELPFTGVNDNILGSGNFGVVKGGTYYAEEREDGDFASDSEPYTYIGPSGGSGSHLHRRKNPPPAFRNGGDFFAHFRDFADITAPSKSFSQYYVVYVNKNATIEDGQAAAATASAASVKKPKNIIEQLTMLDDEAANEEPLRAHQSKLSKFKRKLAAHQNRDHQKEMSAKSKIYSPVKEIPEPLLALS</sequence>
<evidence type="ECO:0000313" key="2">
    <source>
        <dbReference type="EMBL" id="KAK7582426.1"/>
    </source>
</evidence>
<keyword evidence="3" id="KW-1185">Reference proteome</keyword>
<reference evidence="2 3" key="1">
    <citation type="submission" date="2024-03" db="EMBL/GenBank/DDBJ databases">
        <title>Adaptation during the transition from Ophiocordyceps entomopathogen to insect associate is accompanied by gene loss and intensified selection.</title>
        <authorList>
            <person name="Ward C.M."/>
            <person name="Onetto C.A."/>
            <person name="Borneman A.R."/>
        </authorList>
    </citation>
    <scope>NUCLEOTIDE SEQUENCE [LARGE SCALE GENOMIC DNA]</scope>
    <source>
        <strain evidence="2">AWRI1</strain>
        <tissue evidence="2">Single Adult Female</tissue>
    </source>
</reference>
<evidence type="ECO:0000256" key="1">
    <source>
        <dbReference type="SAM" id="MobiDB-lite"/>
    </source>
</evidence>
<organism evidence="2 3">
    <name type="scientific">Parthenolecanium corni</name>
    <dbReference type="NCBI Taxonomy" id="536013"/>
    <lineage>
        <taxon>Eukaryota</taxon>
        <taxon>Metazoa</taxon>
        <taxon>Ecdysozoa</taxon>
        <taxon>Arthropoda</taxon>
        <taxon>Hexapoda</taxon>
        <taxon>Insecta</taxon>
        <taxon>Pterygota</taxon>
        <taxon>Neoptera</taxon>
        <taxon>Paraneoptera</taxon>
        <taxon>Hemiptera</taxon>
        <taxon>Sternorrhyncha</taxon>
        <taxon>Coccoidea</taxon>
        <taxon>Coccidae</taxon>
        <taxon>Parthenolecanium</taxon>
    </lineage>
</organism>
<dbReference type="AlphaFoldDB" id="A0AAN9TBQ4"/>
<comment type="caution">
    <text evidence="2">The sequence shown here is derived from an EMBL/GenBank/DDBJ whole genome shotgun (WGS) entry which is preliminary data.</text>
</comment>
<gene>
    <name evidence="2" type="ORF">V9T40_013871</name>
</gene>
<proteinExistence type="predicted"/>
<name>A0AAN9TBQ4_9HEMI</name>